<name>A0A5C6ECS2_9BACT</name>
<evidence type="ECO:0000256" key="2">
    <source>
        <dbReference type="ARBA" id="ARBA00022475"/>
    </source>
</evidence>
<proteinExistence type="predicted"/>
<gene>
    <name evidence="7" type="ORF">Poly51_53430</name>
</gene>
<evidence type="ECO:0000256" key="5">
    <source>
        <dbReference type="ARBA" id="ARBA00023136"/>
    </source>
</evidence>
<protein>
    <submittedName>
        <fullName evidence="7">Putative permease YjgP/YjgQ family protein</fullName>
    </submittedName>
</protein>
<dbReference type="AlphaFoldDB" id="A0A5C6ECS2"/>
<dbReference type="Pfam" id="PF03739">
    <property type="entry name" value="LptF_LptG"/>
    <property type="match status" value="2"/>
</dbReference>
<sequence length="432" mass="47843">MAGGRWQRRSSLAVWRSAPASHLLPLPCPAPIPDHPQTLFPVPCHLSPVPYSPVTRIDRYILTLFLRTVLICFCSIAGIFVVFHAFTSMDELVKQGQQQGGLLPVMARYYGPYMLLLFDWTGAIITLMAFLFTVGWLRRTGELTSTLAAGISHGRLLRPMIIASLLIVTVQLVSREWLLPDYRDALSMKAKDITGTAEQPISPQYDKVNRVLIDGRSLVAKASTIHEPSFRLDGDFPGFGDLLLAPICHWMDATADHGAGFLLDSVQYPENIDELPSVGVADRPILFTSRDQAWLKPRQCFFATSVHVDLLQTNQSATRMASVAELAGRVRNPAIHSSLSLRVLLHERIIRPALDFSLILLGLPLVVNRRGRNLFVMIGAAMGTVLLFFLIKTLCSAMGGNGYWLSPAMAAWLPLILIGPVAYLRLRDVQLV</sequence>
<comment type="caution">
    <text evidence="7">The sequence shown here is derived from an EMBL/GenBank/DDBJ whole genome shotgun (WGS) entry which is preliminary data.</text>
</comment>
<evidence type="ECO:0000256" key="1">
    <source>
        <dbReference type="ARBA" id="ARBA00004651"/>
    </source>
</evidence>
<evidence type="ECO:0000256" key="6">
    <source>
        <dbReference type="SAM" id="Phobius"/>
    </source>
</evidence>
<feature type="transmembrane region" description="Helical" evidence="6">
    <location>
        <begin position="64"/>
        <end position="86"/>
    </location>
</feature>
<feature type="transmembrane region" description="Helical" evidence="6">
    <location>
        <begin position="374"/>
        <end position="391"/>
    </location>
</feature>
<organism evidence="7 8">
    <name type="scientific">Rubripirellula tenax</name>
    <dbReference type="NCBI Taxonomy" id="2528015"/>
    <lineage>
        <taxon>Bacteria</taxon>
        <taxon>Pseudomonadati</taxon>
        <taxon>Planctomycetota</taxon>
        <taxon>Planctomycetia</taxon>
        <taxon>Pirellulales</taxon>
        <taxon>Pirellulaceae</taxon>
        <taxon>Rubripirellula</taxon>
    </lineage>
</organism>
<keyword evidence="4 6" id="KW-1133">Transmembrane helix</keyword>
<dbReference type="InterPro" id="IPR005495">
    <property type="entry name" value="LptG/LptF_permease"/>
</dbReference>
<dbReference type="Proteomes" id="UP000318288">
    <property type="component" value="Unassembled WGS sequence"/>
</dbReference>
<feature type="transmembrane region" description="Helical" evidence="6">
    <location>
        <begin position="403"/>
        <end position="424"/>
    </location>
</feature>
<evidence type="ECO:0000313" key="8">
    <source>
        <dbReference type="Proteomes" id="UP000318288"/>
    </source>
</evidence>
<keyword evidence="2" id="KW-1003">Cell membrane</keyword>
<evidence type="ECO:0000313" key="7">
    <source>
        <dbReference type="EMBL" id="TWU47543.1"/>
    </source>
</evidence>
<dbReference type="PANTHER" id="PTHR33529">
    <property type="entry name" value="SLR0882 PROTEIN-RELATED"/>
    <property type="match status" value="1"/>
</dbReference>
<dbReference type="GO" id="GO:0015920">
    <property type="term" value="P:lipopolysaccharide transport"/>
    <property type="evidence" value="ECO:0007669"/>
    <property type="project" value="TreeGrafter"/>
</dbReference>
<keyword evidence="3 6" id="KW-0812">Transmembrane</keyword>
<dbReference type="GO" id="GO:0043190">
    <property type="term" value="C:ATP-binding cassette (ABC) transporter complex"/>
    <property type="evidence" value="ECO:0007669"/>
    <property type="project" value="TreeGrafter"/>
</dbReference>
<accession>A0A5C6ECS2</accession>
<keyword evidence="8" id="KW-1185">Reference proteome</keyword>
<feature type="transmembrane region" description="Helical" evidence="6">
    <location>
        <begin position="113"/>
        <end position="136"/>
    </location>
</feature>
<evidence type="ECO:0000256" key="4">
    <source>
        <dbReference type="ARBA" id="ARBA00022989"/>
    </source>
</evidence>
<dbReference type="EMBL" id="SJPW01000007">
    <property type="protein sequence ID" value="TWU47543.1"/>
    <property type="molecule type" value="Genomic_DNA"/>
</dbReference>
<reference evidence="7 8" key="1">
    <citation type="submission" date="2019-02" db="EMBL/GenBank/DDBJ databases">
        <title>Deep-cultivation of Planctomycetes and their phenomic and genomic characterization uncovers novel biology.</title>
        <authorList>
            <person name="Wiegand S."/>
            <person name="Jogler M."/>
            <person name="Boedeker C."/>
            <person name="Pinto D."/>
            <person name="Vollmers J."/>
            <person name="Rivas-Marin E."/>
            <person name="Kohn T."/>
            <person name="Peeters S.H."/>
            <person name="Heuer A."/>
            <person name="Rast P."/>
            <person name="Oberbeckmann S."/>
            <person name="Bunk B."/>
            <person name="Jeske O."/>
            <person name="Meyerdierks A."/>
            <person name="Storesund J.E."/>
            <person name="Kallscheuer N."/>
            <person name="Luecker S."/>
            <person name="Lage O.M."/>
            <person name="Pohl T."/>
            <person name="Merkel B.J."/>
            <person name="Hornburger P."/>
            <person name="Mueller R.-W."/>
            <person name="Bruemmer F."/>
            <person name="Labrenz M."/>
            <person name="Spormann A.M."/>
            <person name="Op Den Camp H."/>
            <person name="Overmann J."/>
            <person name="Amann R."/>
            <person name="Jetten M.S.M."/>
            <person name="Mascher T."/>
            <person name="Medema M.H."/>
            <person name="Devos D.P."/>
            <person name="Kaster A.-K."/>
            <person name="Ovreas L."/>
            <person name="Rohde M."/>
            <person name="Galperin M.Y."/>
            <person name="Jogler C."/>
        </authorList>
    </citation>
    <scope>NUCLEOTIDE SEQUENCE [LARGE SCALE GENOMIC DNA]</scope>
    <source>
        <strain evidence="7 8">Poly51</strain>
    </source>
</reference>
<evidence type="ECO:0000256" key="3">
    <source>
        <dbReference type="ARBA" id="ARBA00022692"/>
    </source>
</evidence>
<comment type="subcellular location">
    <subcellularLocation>
        <location evidence="1">Cell membrane</location>
        <topology evidence="1">Multi-pass membrane protein</topology>
    </subcellularLocation>
</comment>
<dbReference type="PANTHER" id="PTHR33529:SF2">
    <property type="entry name" value="LIPOPOLYSACCHARIDE EXPORT SYSTEM PERMEASE PROTEIN LPTG"/>
    <property type="match status" value="1"/>
</dbReference>
<keyword evidence="5 6" id="KW-0472">Membrane</keyword>